<protein>
    <submittedName>
        <fullName evidence="2">Uncharacterized protein</fullName>
    </submittedName>
</protein>
<dbReference type="EMBL" id="KV008810">
    <property type="protein sequence ID" value="KZV29931.1"/>
    <property type="molecule type" value="Genomic_DNA"/>
</dbReference>
<dbReference type="AlphaFoldDB" id="A0A2Z7B741"/>
<keyword evidence="1" id="KW-0812">Transmembrane</keyword>
<organism evidence="2 3">
    <name type="scientific">Dorcoceras hygrometricum</name>
    <dbReference type="NCBI Taxonomy" id="472368"/>
    <lineage>
        <taxon>Eukaryota</taxon>
        <taxon>Viridiplantae</taxon>
        <taxon>Streptophyta</taxon>
        <taxon>Embryophyta</taxon>
        <taxon>Tracheophyta</taxon>
        <taxon>Spermatophyta</taxon>
        <taxon>Magnoliopsida</taxon>
        <taxon>eudicotyledons</taxon>
        <taxon>Gunneridae</taxon>
        <taxon>Pentapetalae</taxon>
        <taxon>asterids</taxon>
        <taxon>lamiids</taxon>
        <taxon>Lamiales</taxon>
        <taxon>Gesneriaceae</taxon>
        <taxon>Didymocarpoideae</taxon>
        <taxon>Trichosporeae</taxon>
        <taxon>Loxocarpinae</taxon>
        <taxon>Dorcoceras</taxon>
    </lineage>
</organism>
<accession>A0A2Z7B741</accession>
<keyword evidence="1" id="KW-1133">Transmembrane helix</keyword>
<gene>
    <name evidence="2" type="ORF">F511_28442</name>
</gene>
<evidence type="ECO:0000313" key="3">
    <source>
        <dbReference type="Proteomes" id="UP000250235"/>
    </source>
</evidence>
<reference evidence="2 3" key="1">
    <citation type="journal article" date="2015" name="Proc. Natl. Acad. Sci. U.S.A.">
        <title>The resurrection genome of Boea hygrometrica: A blueprint for survival of dehydration.</title>
        <authorList>
            <person name="Xiao L."/>
            <person name="Yang G."/>
            <person name="Zhang L."/>
            <person name="Yang X."/>
            <person name="Zhao S."/>
            <person name="Ji Z."/>
            <person name="Zhou Q."/>
            <person name="Hu M."/>
            <person name="Wang Y."/>
            <person name="Chen M."/>
            <person name="Xu Y."/>
            <person name="Jin H."/>
            <person name="Xiao X."/>
            <person name="Hu G."/>
            <person name="Bao F."/>
            <person name="Hu Y."/>
            <person name="Wan P."/>
            <person name="Li L."/>
            <person name="Deng X."/>
            <person name="Kuang T."/>
            <person name="Xiang C."/>
            <person name="Zhu J.K."/>
            <person name="Oliver M.J."/>
            <person name="He Y."/>
        </authorList>
    </citation>
    <scope>NUCLEOTIDE SEQUENCE [LARGE SCALE GENOMIC DNA]</scope>
    <source>
        <strain evidence="3">cv. XS01</strain>
    </source>
</reference>
<sequence>MSLFDLQDVCIAIGSIATLDLPMVVDLIGIYGLKGPYFSRGNRHFTVDCGRQRQSGPRPETVFLRQPALESLMRSVRTDSPRKIGRNNFRRTAAAAATSGGGGGVF</sequence>
<proteinExistence type="predicted"/>
<name>A0A2Z7B741_9LAMI</name>
<evidence type="ECO:0000313" key="2">
    <source>
        <dbReference type="EMBL" id="KZV29931.1"/>
    </source>
</evidence>
<dbReference type="Proteomes" id="UP000250235">
    <property type="component" value="Unassembled WGS sequence"/>
</dbReference>
<keyword evidence="1" id="KW-0472">Membrane</keyword>
<keyword evidence="3" id="KW-1185">Reference proteome</keyword>
<evidence type="ECO:0000256" key="1">
    <source>
        <dbReference type="SAM" id="Phobius"/>
    </source>
</evidence>
<feature type="transmembrane region" description="Helical" evidence="1">
    <location>
        <begin position="12"/>
        <end position="33"/>
    </location>
</feature>